<accession>A0A1T2KUS7</accession>
<keyword evidence="3 6" id="KW-0812">Transmembrane</keyword>
<proteinExistence type="inferred from homology"/>
<comment type="caution">
    <text evidence="8">The sequence shown here is derived from an EMBL/GenBank/DDBJ whole genome shotgun (WGS) entry which is preliminary data.</text>
</comment>
<evidence type="ECO:0000259" key="7">
    <source>
        <dbReference type="Pfam" id="PF04138"/>
    </source>
</evidence>
<dbReference type="Proteomes" id="UP000190896">
    <property type="component" value="Unassembled WGS sequence"/>
</dbReference>
<dbReference type="PANTHER" id="PTHR38459:SF1">
    <property type="entry name" value="PROPHAGE BACTOPRENOL-LINKED GLUCOSE TRANSLOCASE HOMOLOG"/>
    <property type="match status" value="1"/>
</dbReference>
<feature type="transmembrane region" description="Helical" evidence="6">
    <location>
        <begin position="76"/>
        <end position="98"/>
    </location>
</feature>
<gene>
    <name evidence="8" type="ORF">BOW51_07060</name>
</gene>
<evidence type="ECO:0000256" key="6">
    <source>
        <dbReference type="SAM" id="Phobius"/>
    </source>
</evidence>
<evidence type="ECO:0000256" key="5">
    <source>
        <dbReference type="ARBA" id="ARBA00023136"/>
    </source>
</evidence>
<dbReference type="GO" id="GO:0000271">
    <property type="term" value="P:polysaccharide biosynthetic process"/>
    <property type="evidence" value="ECO:0007669"/>
    <property type="project" value="InterPro"/>
</dbReference>
<organism evidence="8 9">
    <name type="scientific">Solemya velesiana gill symbiont</name>
    <dbReference type="NCBI Taxonomy" id="1918948"/>
    <lineage>
        <taxon>Bacteria</taxon>
        <taxon>Pseudomonadati</taxon>
        <taxon>Pseudomonadota</taxon>
        <taxon>Gammaproteobacteria</taxon>
        <taxon>sulfur-oxidizing symbionts</taxon>
    </lineage>
</organism>
<feature type="transmembrane region" description="Helical" evidence="6">
    <location>
        <begin position="42"/>
        <end position="64"/>
    </location>
</feature>
<dbReference type="InterPro" id="IPR007267">
    <property type="entry name" value="GtrA_DPMS_TM"/>
</dbReference>
<dbReference type="EMBL" id="MPRJ01000038">
    <property type="protein sequence ID" value="OOZ36466.1"/>
    <property type="molecule type" value="Genomic_DNA"/>
</dbReference>
<keyword evidence="9" id="KW-1185">Reference proteome</keyword>
<reference evidence="8 9" key="1">
    <citation type="submission" date="2016-11" db="EMBL/GenBank/DDBJ databases">
        <title>Mixed transmission modes and dynamic genome evolution in an obligate animal-bacterial symbiosis.</title>
        <authorList>
            <person name="Russell S.L."/>
            <person name="Corbett-Detig R.B."/>
            <person name="Cavanaugh C.M."/>
        </authorList>
    </citation>
    <scope>NUCLEOTIDE SEQUENCE [LARGE SCALE GENOMIC DNA]</scope>
    <source>
        <strain evidence="8">Se-Cadez</strain>
    </source>
</reference>
<sequence length="131" mass="14791">MRKLINRGNRFVQVGIAATLVHYLVIVLLLDLLEWATPTPATVVGSVFGIATAYMGNYLYVFGLSDRNHDHYAPRFIATYLTVMAIHAGMMYLFVDILNLRYEYGFVVATIFSATTTFIANHLVVFRPPQE</sequence>
<feature type="domain" description="GtrA/DPMS transmembrane" evidence="7">
    <location>
        <begin position="10"/>
        <end position="126"/>
    </location>
</feature>
<evidence type="ECO:0000313" key="8">
    <source>
        <dbReference type="EMBL" id="OOZ36466.1"/>
    </source>
</evidence>
<comment type="similarity">
    <text evidence="2">Belongs to the GtrA family.</text>
</comment>
<evidence type="ECO:0000256" key="1">
    <source>
        <dbReference type="ARBA" id="ARBA00004141"/>
    </source>
</evidence>
<feature type="transmembrane region" description="Helical" evidence="6">
    <location>
        <begin position="12"/>
        <end position="30"/>
    </location>
</feature>
<keyword evidence="4 6" id="KW-1133">Transmembrane helix</keyword>
<dbReference type="AlphaFoldDB" id="A0A1T2KUS7"/>
<protein>
    <recommendedName>
        <fullName evidence="7">GtrA/DPMS transmembrane domain-containing protein</fullName>
    </recommendedName>
</protein>
<evidence type="ECO:0000313" key="9">
    <source>
        <dbReference type="Proteomes" id="UP000190896"/>
    </source>
</evidence>
<evidence type="ECO:0000256" key="2">
    <source>
        <dbReference type="ARBA" id="ARBA00009399"/>
    </source>
</evidence>
<evidence type="ECO:0000256" key="4">
    <source>
        <dbReference type="ARBA" id="ARBA00022989"/>
    </source>
</evidence>
<dbReference type="PANTHER" id="PTHR38459">
    <property type="entry name" value="PROPHAGE BACTOPRENOL-LINKED GLUCOSE TRANSLOCASE HOMOLOG"/>
    <property type="match status" value="1"/>
</dbReference>
<feature type="transmembrane region" description="Helical" evidence="6">
    <location>
        <begin position="104"/>
        <end position="126"/>
    </location>
</feature>
<comment type="subcellular location">
    <subcellularLocation>
        <location evidence="1">Membrane</location>
        <topology evidence="1">Multi-pass membrane protein</topology>
    </subcellularLocation>
</comment>
<dbReference type="InterPro" id="IPR051401">
    <property type="entry name" value="GtrA_CellWall_Glycosyl"/>
</dbReference>
<keyword evidence="5 6" id="KW-0472">Membrane</keyword>
<dbReference type="GO" id="GO:0005886">
    <property type="term" value="C:plasma membrane"/>
    <property type="evidence" value="ECO:0007669"/>
    <property type="project" value="TreeGrafter"/>
</dbReference>
<name>A0A1T2KUS7_9GAMM</name>
<evidence type="ECO:0000256" key="3">
    <source>
        <dbReference type="ARBA" id="ARBA00022692"/>
    </source>
</evidence>
<dbReference type="Pfam" id="PF04138">
    <property type="entry name" value="GtrA_DPMS_TM"/>
    <property type="match status" value="1"/>
</dbReference>